<evidence type="ECO:0000313" key="5">
    <source>
        <dbReference type="Proteomes" id="UP000560658"/>
    </source>
</evidence>
<comment type="caution">
    <text evidence="4">The sequence shown here is derived from an EMBL/GenBank/DDBJ whole genome shotgun (WGS) entry which is preliminary data.</text>
</comment>
<feature type="transmembrane region" description="Helical" evidence="1">
    <location>
        <begin position="185"/>
        <end position="218"/>
    </location>
</feature>
<sequence>MKQILLALAVILALCLPANAQKTTVIQDSVGKVKITVSKTNSGKTTTKNTAVTVVGVDPADADADIDALADTINSDEEVDDSTSTSKGHGKASFSFDLDNDDSDGFPFPIWSGQVLIPIVAIIAVFGMPVFILFVVFFFRYKNRKARYRLAEQALAAGQPLPEGLFKGEKIVDSRSKGIQNTFTGIGLFIFLWAITGEFGVGCIGLLVMFMGIGQWLIGMRKDGDSNNAPFIHIDNDEKTGKSKIKFGGIEINNTEKEDEQK</sequence>
<feature type="chain" id="PRO_5032778286" description="DUF6249 domain-containing protein" evidence="2">
    <location>
        <begin position="21"/>
        <end position="262"/>
    </location>
</feature>
<protein>
    <recommendedName>
        <fullName evidence="3">DUF6249 domain-containing protein</fullName>
    </recommendedName>
</protein>
<dbReference type="RefSeq" id="WP_044163803.1">
    <property type="nucleotide sequence ID" value="NZ_JACIER010000001.1"/>
</dbReference>
<proteinExistence type="predicted"/>
<feature type="transmembrane region" description="Helical" evidence="1">
    <location>
        <begin position="115"/>
        <end position="139"/>
    </location>
</feature>
<accession>A0A840CUW3</accession>
<dbReference type="InterPro" id="IPR046216">
    <property type="entry name" value="DUF6249"/>
</dbReference>
<keyword evidence="1" id="KW-1133">Transmembrane helix</keyword>
<feature type="signal peptide" evidence="2">
    <location>
        <begin position="1"/>
        <end position="20"/>
    </location>
</feature>
<keyword evidence="2" id="KW-0732">Signal</keyword>
<feature type="domain" description="DUF6249" evidence="3">
    <location>
        <begin position="119"/>
        <end position="219"/>
    </location>
</feature>
<evidence type="ECO:0000256" key="2">
    <source>
        <dbReference type="SAM" id="SignalP"/>
    </source>
</evidence>
<evidence type="ECO:0000256" key="1">
    <source>
        <dbReference type="SAM" id="Phobius"/>
    </source>
</evidence>
<keyword evidence="1" id="KW-0472">Membrane</keyword>
<name>A0A840CUW3_9BACE</name>
<dbReference type="Pfam" id="PF19762">
    <property type="entry name" value="DUF6249"/>
    <property type="match status" value="1"/>
</dbReference>
<evidence type="ECO:0000259" key="3">
    <source>
        <dbReference type="Pfam" id="PF19762"/>
    </source>
</evidence>
<keyword evidence="5" id="KW-1185">Reference proteome</keyword>
<dbReference type="EMBL" id="JACIER010000001">
    <property type="protein sequence ID" value="MBB4042349.1"/>
    <property type="molecule type" value="Genomic_DNA"/>
</dbReference>
<gene>
    <name evidence="4" type="ORF">GGR06_000108</name>
</gene>
<dbReference type="Proteomes" id="UP000560658">
    <property type="component" value="Unassembled WGS sequence"/>
</dbReference>
<dbReference type="AlphaFoldDB" id="A0A840CUW3"/>
<organism evidence="4 5">
    <name type="scientific">Bacteroides reticulotermitis</name>
    <dbReference type="NCBI Taxonomy" id="1133319"/>
    <lineage>
        <taxon>Bacteria</taxon>
        <taxon>Pseudomonadati</taxon>
        <taxon>Bacteroidota</taxon>
        <taxon>Bacteroidia</taxon>
        <taxon>Bacteroidales</taxon>
        <taxon>Bacteroidaceae</taxon>
        <taxon>Bacteroides</taxon>
    </lineage>
</organism>
<reference evidence="4" key="1">
    <citation type="submission" date="2020-08" db="EMBL/GenBank/DDBJ databases">
        <title>Genomic Encyclopedia of Type Strains, Phase IV (KMG-IV): sequencing the most valuable type-strain genomes for metagenomic binning, comparative biology and taxonomic classification.</title>
        <authorList>
            <person name="Goeker M."/>
        </authorList>
    </citation>
    <scope>NUCLEOTIDE SEQUENCE [LARGE SCALE GENOMIC DNA]</scope>
    <source>
        <strain evidence="4">DSM 105720</strain>
    </source>
</reference>
<keyword evidence="1" id="KW-0812">Transmembrane</keyword>
<evidence type="ECO:0000313" key="4">
    <source>
        <dbReference type="EMBL" id="MBB4042349.1"/>
    </source>
</evidence>